<dbReference type="InterPro" id="IPR004360">
    <property type="entry name" value="Glyas_Fos-R_dOase_dom"/>
</dbReference>
<dbReference type="InterPro" id="IPR029068">
    <property type="entry name" value="Glyas_Bleomycin-R_OHBP_Dase"/>
</dbReference>
<evidence type="ECO:0000313" key="3">
    <source>
        <dbReference type="EMBL" id="MFD2416908.1"/>
    </source>
</evidence>
<dbReference type="SUPFAM" id="SSF54593">
    <property type="entry name" value="Glyoxalase/Bleomycin resistance protein/Dihydroxybiphenyl dioxygenase"/>
    <property type="match status" value="1"/>
</dbReference>
<comment type="caution">
    <text evidence="3">The sequence shown here is derived from an EMBL/GenBank/DDBJ whole genome shotgun (WGS) entry which is preliminary data.</text>
</comment>
<name>A0ABW5FPZ3_9PSEU</name>
<evidence type="ECO:0000313" key="4">
    <source>
        <dbReference type="Proteomes" id="UP001597417"/>
    </source>
</evidence>
<dbReference type="PANTHER" id="PTHR43048">
    <property type="entry name" value="METHYLMALONYL-COA EPIMERASE"/>
    <property type="match status" value="1"/>
</dbReference>
<dbReference type="Proteomes" id="UP001597417">
    <property type="component" value="Unassembled WGS sequence"/>
</dbReference>
<dbReference type="RefSeq" id="WP_378264130.1">
    <property type="nucleotide sequence ID" value="NZ_JBHUKR010000006.1"/>
</dbReference>
<dbReference type="Gene3D" id="3.10.180.10">
    <property type="entry name" value="2,3-Dihydroxybiphenyl 1,2-Dioxygenase, domain 1"/>
    <property type="match status" value="1"/>
</dbReference>
<evidence type="ECO:0000256" key="1">
    <source>
        <dbReference type="ARBA" id="ARBA00022723"/>
    </source>
</evidence>
<dbReference type="Pfam" id="PF00903">
    <property type="entry name" value="Glyoxalase"/>
    <property type="match status" value="1"/>
</dbReference>
<dbReference type="InterPro" id="IPR051785">
    <property type="entry name" value="MMCE/EMCE_epimerase"/>
</dbReference>
<dbReference type="EMBL" id="JBHUKR010000006">
    <property type="protein sequence ID" value="MFD2416908.1"/>
    <property type="molecule type" value="Genomic_DNA"/>
</dbReference>
<keyword evidence="1" id="KW-0479">Metal-binding</keyword>
<sequence>MAISKLDNIGVAVKDVRRVAEFFRDKVGLPVELDPAGEPPSAQITAGSQYLYVFEVSSREPAATRKGDLVGNPPGFDHVSFTVDDVDHTYRELRDRGVAFEGEPVTEEAWGIRMVGFRDPEDNCYYLVAPVSA</sequence>
<gene>
    <name evidence="3" type="ORF">ACFSXZ_11300</name>
</gene>
<reference evidence="4" key="1">
    <citation type="journal article" date="2019" name="Int. J. Syst. Evol. Microbiol.">
        <title>The Global Catalogue of Microorganisms (GCM) 10K type strain sequencing project: providing services to taxonomists for standard genome sequencing and annotation.</title>
        <authorList>
            <consortium name="The Broad Institute Genomics Platform"/>
            <consortium name="The Broad Institute Genome Sequencing Center for Infectious Disease"/>
            <person name="Wu L."/>
            <person name="Ma J."/>
        </authorList>
    </citation>
    <scope>NUCLEOTIDE SEQUENCE [LARGE SCALE GENOMIC DNA]</scope>
    <source>
        <strain evidence="4">CGMCC 4.7645</strain>
    </source>
</reference>
<accession>A0ABW5FPZ3</accession>
<dbReference type="PROSITE" id="PS51819">
    <property type="entry name" value="VOC"/>
    <property type="match status" value="1"/>
</dbReference>
<proteinExistence type="predicted"/>
<dbReference type="PANTHER" id="PTHR43048:SF4">
    <property type="entry name" value="RING-CLEAVING DIOXYGENASE-RELATED"/>
    <property type="match status" value="1"/>
</dbReference>
<evidence type="ECO:0000259" key="2">
    <source>
        <dbReference type="PROSITE" id="PS51819"/>
    </source>
</evidence>
<organism evidence="3 4">
    <name type="scientific">Amycolatopsis pigmentata</name>
    <dbReference type="NCBI Taxonomy" id="450801"/>
    <lineage>
        <taxon>Bacteria</taxon>
        <taxon>Bacillati</taxon>
        <taxon>Actinomycetota</taxon>
        <taxon>Actinomycetes</taxon>
        <taxon>Pseudonocardiales</taxon>
        <taxon>Pseudonocardiaceae</taxon>
        <taxon>Amycolatopsis</taxon>
    </lineage>
</organism>
<protein>
    <submittedName>
        <fullName evidence="3">VOC family protein</fullName>
    </submittedName>
</protein>
<dbReference type="InterPro" id="IPR037523">
    <property type="entry name" value="VOC_core"/>
</dbReference>
<feature type="domain" description="VOC" evidence="2">
    <location>
        <begin position="5"/>
        <end position="130"/>
    </location>
</feature>
<keyword evidence="4" id="KW-1185">Reference proteome</keyword>